<dbReference type="InterPro" id="IPR001846">
    <property type="entry name" value="VWF_type-D"/>
</dbReference>
<dbReference type="PROSITE" id="PS51233">
    <property type="entry name" value="VWFD"/>
    <property type="match status" value="1"/>
</dbReference>
<feature type="domain" description="VWFD" evidence="1">
    <location>
        <begin position="444"/>
        <end position="629"/>
    </location>
</feature>
<name>A0A8W8M7H8_MAGGI</name>
<evidence type="ECO:0000313" key="2">
    <source>
        <dbReference type="EnsemblMetazoa" id="G32139.1:cds"/>
    </source>
</evidence>
<dbReference type="Pfam" id="PF00094">
    <property type="entry name" value="VWD"/>
    <property type="match status" value="1"/>
</dbReference>
<protein>
    <recommendedName>
        <fullName evidence="1">VWFD domain-containing protein</fullName>
    </recommendedName>
</protein>
<organism evidence="2 3">
    <name type="scientific">Magallana gigas</name>
    <name type="common">Pacific oyster</name>
    <name type="synonym">Crassostrea gigas</name>
    <dbReference type="NCBI Taxonomy" id="29159"/>
    <lineage>
        <taxon>Eukaryota</taxon>
        <taxon>Metazoa</taxon>
        <taxon>Spiralia</taxon>
        <taxon>Lophotrochozoa</taxon>
        <taxon>Mollusca</taxon>
        <taxon>Bivalvia</taxon>
        <taxon>Autobranchia</taxon>
        <taxon>Pteriomorphia</taxon>
        <taxon>Ostreida</taxon>
        <taxon>Ostreoidea</taxon>
        <taxon>Ostreidae</taxon>
        <taxon>Magallana</taxon>
    </lineage>
</organism>
<dbReference type="Pfam" id="PF26129">
    <property type="entry name" value="Vwde"/>
    <property type="match status" value="1"/>
</dbReference>
<dbReference type="AlphaFoldDB" id="A0A8W8M7H8"/>
<evidence type="ECO:0000259" key="1">
    <source>
        <dbReference type="PROSITE" id="PS51233"/>
    </source>
</evidence>
<evidence type="ECO:0000313" key="3">
    <source>
        <dbReference type="Proteomes" id="UP000005408"/>
    </source>
</evidence>
<sequence length="859" mass="97034">MSFKQLQVNLCTLGARCQYTCNIMSFFRYFSVLVIGTFIEGFRSDPCSSYTSITGQYQRSTGYVMQSTDIAISDNFLSEGWYRFDSGAGNNMVTQAPSITQCGTIYPIWLQGALPSDADGEVSRTACIVGFNGPCSKTITIKVKSCGNYRVYYLVPVPQTSTGYCIGENSPCPEGKTSKTGFTPCQDIIPKSTNPSVKVSLENKQNLNIPLLKPVEPVFKCLFDEPSGGPYWYDTYWYINMDTVKVVKSQLHNSNQSWLYPNDWVDIYDLNMVVQCSVRVRQFEKGIPGHHNYSENFPAGMFPSSFSHELKEGDTISIKLTVTVPLGCFDINHQNNCKTSIFLLTPEYRSSTNSCKPLSKQGDLAFDEKGCGIVIESSTWWEEKILNVTGKSDGLINYPRDRNLNIKLGSITNSPDDPSKVWYDFTMPDIKIRLHDKDERMKNKLCYADTDPRMKTFDGKSWTASLAGEFVMYRDTQRRIAVHAIFSSCRWTDWNHEGYCGCGIAVRVENSLFAYRTCERISNHYSKPLIHHDTVYHICDDRHMVVDIGNPYSSITLPNGAQVKYKIGQNWLYEIHITPSIFDEGNVEGLCGNPNSDMSDDFILQGTRVSTLNSRDFQASWRVDINSTESLFGTNAMFNNNNFQLPRYCDCAEEIKNNENSISKYHTAKCSVASSAIMCSQTTPNSLTSTCTHYQNRYKRNSNKMDFKRLIEKRSAESDEVIEIMPLTIDPSFDPNFIPPTPSWKNGWNESTALEHCENIILNNPARRSCQNYIPMKESTDISIEQCVLDIRDSGTTAFSKHTLESLNHFCFDQIKKYEKYHLSNGTERSTERASVVDAIGKLVCPNDCSSHGVCSAGI</sequence>
<proteinExistence type="predicted"/>
<dbReference type="InterPro" id="IPR058727">
    <property type="entry name" value="Helical_Vwde"/>
</dbReference>
<accession>A0A8W8M7H8</accession>
<reference evidence="2" key="1">
    <citation type="submission" date="2022-08" db="UniProtKB">
        <authorList>
            <consortium name="EnsemblMetazoa"/>
        </authorList>
    </citation>
    <scope>IDENTIFICATION</scope>
    <source>
        <strain evidence="2">05x7-T-G4-1.051#20</strain>
    </source>
</reference>
<keyword evidence="3" id="KW-1185">Reference proteome</keyword>
<dbReference type="EnsemblMetazoa" id="G32139.1">
    <property type="protein sequence ID" value="G32139.1:cds"/>
    <property type="gene ID" value="G32139"/>
</dbReference>
<dbReference type="Proteomes" id="UP000005408">
    <property type="component" value="Unassembled WGS sequence"/>
</dbReference>